<keyword evidence="1" id="KW-0812">Transmembrane</keyword>
<dbReference type="Proteomes" id="UP000029995">
    <property type="component" value="Unassembled WGS sequence"/>
</dbReference>
<keyword evidence="1" id="KW-0472">Membrane</keyword>
<reference evidence="2 3" key="1">
    <citation type="submission" date="2014-01" db="EMBL/GenBank/DDBJ databases">
        <title>Genome sequence determination for a cystic fibrosis isolate, Inquilinus limosus.</title>
        <authorList>
            <person name="Pino M."/>
            <person name="Di Conza J."/>
            <person name="Gutkind G."/>
        </authorList>
    </citation>
    <scope>NUCLEOTIDE SEQUENCE [LARGE SCALE GENOMIC DNA]</scope>
    <source>
        <strain evidence="2 3">MP06</strain>
    </source>
</reference>
<evidence type="ECO:0000313" key="3">
    <source>
        <dbReference type="Proteomes" id="UP000029995"/>
    </source>
</evidence>
<feature type="transmembrane region" description="Helical" evidence="1">
    <location>
        <begin position="6"/>
        <end position="25"/>
    </location>
</feature>
<comment type="caution">
    <text evidence="2">The sequence shown here is derived from an EMBL/GenBank/DDBJ whole genome shotgun (WGS) entry which is preliminary data.</text>
</comment>
<keyword evidence="1" id="KW-1133">Transmembrane helix</keyword>
<sequence>MQLDMTNTLIILAVALAVTAAMLVMDRRKPPPGEVRLFPVIPVMMVAALVVILMAAHLVSLVTGHPLQGRGGF</sequence>
<gene>
    <name evidence="2" type="ORF">P409_30225</name>
</gene>
<accession>A0A0A0CYP5</accession>
<evidence type="ECO:0000256" key="1">
    <source>
        <dbReference type="SAM" id="Phobius"/>
    </source>
</evidence>
<feature type="transmembrane region" description="Helical" evidence="1">
    <location>
        <begin position="37"/>
        <end position="59"/>
    </location>
</feature>
<name>A0A0A0CYP5_9PROT</name>
<protein>
    <submittedName>
        <fullName evidence="2">Uncharacterized protein</fullName>
    </submittedName>
</protein>
<evidence type="ECO:0000313" key="2">
    <source>
        <dbReference type="EMBL" id="KGM30920.1"/>
    </source>
</evidence>
<dbReference type="EMBL" id="JANX01000651">
    <property type="protein sequence ID" value="KGM30920.1"/>
    <property type="molecule type" value="Genomic_DNA"/>
</dbReference>
<organism evidence="2 3">
    <name type="scientific">Inquilinus limosus MP06</name>
    <dbReference type="NCBI Taxonomy" id="1398085"/>
    <lineage>
        <taxon>Bacteria</taxon>
        <taxon>Pseudomonadati</taxon>
        <taxon>Pseudomonadota</taxon>
        <taxon>Alphaproteobacteria</taxon>
        <taxon>Rhodospirillales</taxon>
        <taxon>Rhodospirillaceae</taxon>
        <taxon>Inquilinus</taxon>
    </lineage>
</organism>
<dbReference type="RefSeq" id="WP_034847174.1">
    <property type="nucleotide sequence ID" value="NZ_JANX01000651.1"/>
</dbReference>
<proteinExistence type="predicted"/>
<dbReference type="AlphaFoldDB" id="A0A0A0CYP5"/>